<name>A0A7W4XXW7_KINRA</name>
<reference evidence="6 7" key="1">
    <citation type="submission" date="2020-08" db="EMBL/GenBank/DDBJ databases">
        <title>The Agave Microbiome: Exploring the role of microbial communities in plant adaptations to desert environments.</title>
        <authorList>
            <person name="Partida-Martinez L.P."/>
        </authorList>
    </citation>
    <scope>NUCLEOTIDE SEQUENCE [LARGE SCALE GENOMIC DNA]</scope>
    <source>
        <strain evidence="6 7">AS2.23</strain>
    </source>
</reference>
<evidence type="ECO:0000259" key="5">
    <source>
        <dbReference type="Pfam" id="PF17763"/>
    </source>
</evidence>
<dbReference type="AlphaFoldDB" id="A0A7W4XXW7"/>
<dbReference type="InterPro" id="IPR006034">
    <property type="entry name" value="Asparaginase/glutaminase-like"/>
</dbReference>
<organism evidence="6 7">
    <name type="scientific">Kineococcus radiotolerans</name>
    <dbReference type="NCBI Taxonomy" id="131568"/>
    <lineage>
        <taxon>Bacteria</taxon>
        <taxon>Bacillati</taxon>
        <taxon>Actinomycetota</taxon>
        <taxon>Actinomycetes</taxon>
        <taxon>Kineosporiales</taxon>
        <taxon>Kineosporiaceae</taxon>
        <taxon>Kineococcus</taxon>
    </lineage>
</organism>
<dbReference type="EC" id="3.5.1.1" evidence="6"/>
<dbReference type="Gene3D" id="3.40.50.40">
    <property type="match status" value="1"/>
</dbReference>
<evidence type="ECO:0000256" key="1">
    <source>
        <dbReference type="ARBA" id="ARBA00010518"/>
    </source>
</evidence>
<dbReference type="SMART" id="SM00870">
    <property type="entry name" value="Asparaginase"/>
    <property type="match status" value="1"/>
</dbReference>
<dbReference type="GO" id="GO:0004067">
    <property type="term" value="F:asparaginase activity"/>
    <property type="evidence" value="ECO:0007669"/>
    <property type="project" value="UniProtKB-UniRule"/>
</dbReference>
<dbReference type="PROSITE" id="PS51732">
    <property type="entry name" value="ASN_GLN_ASE_3"/>
    <property type="match status" value="1"/>
</dbReference>
<dbReference type="PANTHER" id="PTHR11707:SF28">
    <property type="entry name" value="60 KDA LYSOPHOSPHOLIPASE"/>
    <property type="match status" value="1"/>
</dbReference>
<keyword evidence="2 6" id="KW-0378">Hydrolase</keyword>
<dbReference type="InterPro" id="IPR027474">
    <property type="entry name" value="L-asparaginase_N"/>
</dbReference>
<gene>
    <name evidence="6" type="ORF">FHR75_002737</name>
</gene>
<dbReference type="Proteomes" id="UP000533269">
    <property type="component" value="Unassembled WGS sequence"/>
</dbReference>
<reference evidence="6 7" key="2">
    <citation type="submission" date="2020-08" db="EMBL/GenBank/DDBJ databases">
        <authorList>
            <person name="Partida-Martinez L."/>
            <person name="Huntemann M."/>
            <person name="Clum A."/>
            <person name="Wang J."/>
            <person name="Palaniappan K."/>
            <person name="Ritter S."/>
            <person name="Chen I.-M."/>
            <person name="Stamatis D."/>
            <person name="Reddy T."/>
            <person name="O'Malley R."/>
            <person name="Daum C."/>
            <person name="Shapiro N."/>
            <person name="Ivanova N."/>
            <person name="Kyrpides N."/>
            <person name="Woyke T."/>
        </authorList>
    </citation>
    <scope>NUCLEOTIDE SEQUENCE [LARGE SCALE GENOMIC DNA]</scope>
    <source>
        <strain evidence="6 7">AS2.23</strain>
    </source>
</reference>
<comment type="caution">
    <text evidence="6">The sequence shown here is derived from an EMBL/GenBank/DDBJ whole genome shotgun (WGS) entry which is preliminary data.</text>
</comment>
<evidence type="ECO:0000256" key="3">
    <source>
        <dbReference type="PIRSR" id="PIRSR001220-1"/>
    </source>
</evidence>
<protein>
    <submittedName>
        <fullName evidence="6">L-asparaginase</fullName>
        <ecNumber evidence="6">3.5.1.1</ecNumber>
    </submittedName>
</protein>
<evidence type="ECO:0000313" key="6">
    <source>
        <dbReference type="EMBL" id="MBB2901922.1"/>
    </source>
</evidence>
<dbReference type="PRINTS" id="PR00139">
    <property type="entry name" value="ASNGLNASE"/>
</dbReference>
<evidence type="ECO:0000313" key="7">
    <source>
        <dbReference type="Proteomes" id="UP000533269"/>
    </source>
</evidence>
<feature type="domain" description="L-asparaginase N-terminal" evidence="4">
    <location>
        <begin position="6"/>
        <end position="198"/>
    </location>
</feature>
<accession>A0A7W4XXW7</accession>
<dbReference type="Gene3D" id="3.40.50.1170">
    <property type="entry name" value="L-asparaginase, N-terminal domain"/>
    <property type="match status" value="1"/>
</dbReference>
<evidence type="ECO:0000259" key="4">
    <source>
        <dbReference type="Pfam" id="PF00710"/>
    </source>
</evidence>
<dbReference type="PIRSF" id="PIRSF001220">
    <property type="entry name" value="L-ASNase_gatD"/>
    <property type="match status" value="1"/>
</dbReference>
<dbReference type="GO" id="GO:0006528">
    <property type="term" value="P:asparagine metabolic process"/>
    <property type="evidence" value="ECO:0007669"/>
    <property type="project" value="InterPro"/>
</dbReference>
<dbReference type="Pfam" id="PF17763">
    <property type="entry name" value="Asparaginase_C"/>
    <property type="match status" value="1"/>
</dbReference>
<proteinExistence type="inferred from homology"/>
<dbReference type="PIRSF" id="PIRSF500176">
    <property type="entry name" value="L_ASNase"/>
    <property type="match status" value="1"/>
</dbReference>
<dbReference type="Pfam" id="PF00710">
    <property type="entry name" value="Asparaginase"/>
    <property type="match status" value="1"/>
</dbReference>
<dbReference type="CDD" id="cd08964">
    <property type="entry name" value="L-asparaginase_II"/>
    <property type="match status" value="1"/>
</dbReference>
<dbReference type="PANTHER" id="PTHR11707">
    <property type="entry name" value="L-ASPARAGINASE"/>
    <property type="match status" value="1"/>
</dbReference>
<dbReference type="InterPro" id="IPR036152">
    <property type="entry name" value="Asp/glu_Ase-like_sf"/>
</dbReference>
<dbReference type="InterPro" id="IPR027473">
    <property type="entry name" value="L-asparaginase_C"/>
</dbReference>
<sequence length="333" mass="34974">MSARPRVVLLLTGGTIGTAGGDDLDRLDYVDDGRALGDEEALALYRFPAEVEVSARRVARVPSTLVDEGFWAQLRARVLAVARDEPDVAGVVVTHGTATLEETAYVLHLTLATDLPVVLVGAQRPPTALGSDAQVGLLNAVRVAASPAARGHGVLVVMDDRVLSARDVVKTSNGGLDAFRARDHGALGDVDPYGGVWFYRRLLRRHTLGSPFSADPAPRWPRVEVVPVWAGADGRVVERPVADGARGLVVASLPPGMNPPAVEVAMSRAVAAGVVVVVGSRAATGRVTHRRAFEERGLVGSDTLSPPQARILLSLCLAAGMDRDAVVDAFASC</sequence>
<dbReference type="RefSeq" id="WP_183391848.1">
    <property type="nucleotide sequence ID" value="NZ_JACHVY010000002.1"/>
</dbReference>
<dbReference type="InterPro" id="IPR040919">
    <property type="entry name" value="Asparaginase_C"/>
</dbReference>
<dbReference type="SUPFAM" id="SSF53774">
    <property type="entry name" value="Glutaminase/Asparaginase"/>
    <property type="match status" value="1"/>
</dbReference>
<dbReference type="InterPro" id="IPR004550">
    <property type="entry name" value="AsnASE_II"/>
</dbReference>
<feature type="domain" description="Asparaginase/glutaminase C-terminal" evidence="5">
    <location>
        <begin position="222"/>
        <end position="330"/>
    </location>
</feature>
<comment type="similarity">
    <text evidence="1">Belongs to the asparaginase 1 family.</text>
</comment>
<feature type="active site" description="O-isoaspartyl threonine intermediate" evidence="3">
    <location>
        <position position="15"/>
    </location>
</feature>
<evidence type="ECO:0000256" key="2">
    <source>
        <dbReference type="ARBA" id="ARBA00022801"/>
    </source>
</evidence>
<dbReference type="EMBL" id="JACHVY010000002">
    <property type="protein sequence ID" value="MBB2901922.1"/>
    <property type="molecule type" value="Genomic_DNA"/>
</dbReference>
<dbReference type="InterPro" id="IPR037152">
    <property type="entry name" value="L-asparaginase_N_sf"/>
</dbReference>